<organism evidence="1 2">
    <name type="scientific">Delftia lacustris</name>
    <dbReference type="NCBI Taxonomy" id="558537"/>
    <lineage>
        <taxon>Bacteria</taxon>
        <taxon>Pseudomonadati</taxon>
        <taxon>Pseudomonadota</taxon>
        <taxon>Betaproteobacteria</taxon>
        <taxon>Burkholderiales</taxon>
        <taxon>Comamonadaceae</taxon>
        <taxon>Delftia</taxon>
    </lineage>
</organism>
<keyword evidence="2" id="KW-1185">Reference proteome</keyword>
<dbReference type="Proteomes" id="UP000595064">
    <property type="component" value="Chromosome"/>
</dbReference>
<dbReference type="RefSeq" id="WP_051139139.1">
    <property type="nucleotide sequence ID" value="NZ_CP065748.1"/>
</dbReference>
<protein>
    <submittedName>
        <fullName evidence="1">Uncharacterized protein</fullName>
    </submittedName>
</protein>
<reference evidence="1 2" key="1">
    <citation type="submission" date="2020-12" db="EMBL/GenBank/DDBJ databases">
        <title>FDA dAtabase for Regulatory Grade micrObial Sequences (FDA-ARGOS): Supporting development and validation of Infectious Disease Dx tests.</title>
        <authorList>
            <person name="Sproer C."/>
            <person name="Gronow S."/>
            <person name="Severitt S."/>
            <person name="Schroder I."/>
            <person name="Tallon L."/>
            <person name="Sadzewicz L."/>
            <person name="Zhao X."/>
            <person name="Boylan J."/>
            <person name="Ott S."/>
            <person name="Bowen H."/>
            <person name="Vavikolanu K."/>
            <person name="Mehta A."/>
            <person name="Aluvathingal J."/>
            <person name="Nadendla S."/>
            <person name="Lowell S."/>
            <person name="Myers T."/>
            <person name="Yan Y."/>
            <person name="Sichtig H."/>
        </authorList>
    </citation>
    <scope>NUCLEOTIDE SEQUENCE [LARGE SCALE GENOMIC DNA]</scope>
    <source>
        <strain evidence="1 2">FDAARGOS_890</strain>
    </source>
</reference>
<accession>A0A7T2YTH8</accession>
<dbReference type="EMBL" id="CP065748">
    <property type="protein sequence ID" value="QPS81639.1"/>
    <property type="molecule type" value="Genomic_DNA"/>
</dbReference>
<dbReference type="AlphaFoldDB" id="A0A7T2YTH8"/>
<dbReference type="KEGG" id="dla:I6G47_00710"/>
<evidence type="ECO:0000313" key="2">
    <source>
        <dbReference type="Proteomes" id="UP000595064"/>
    </source>
</evidence>
<gene>
    <name evidence="1" type="ORF">I6G47_00710</name>
</gene>
<evidence type="ECO:0000313" key="1">
    <source>
        <dbReference type="EMBL" id="QPS81639.1"/>
    </source>
</evidence>
<proteinExistence type="predicted"/>
<sequence>MWAAQHTLPLGDDADPEWGEYSEEKDEYFCPAGWYEMNQHEEQHWGVDGNVVAWCELPRLDHQCLAQIDEPAQPVCWIRFCSDGSTEGPIMHSQICEARKTSGAWTPLYAGAAPAAVAGPAWDKTRRDLAIVMMGFAGNPSRSLEVAEIVLDAATEPGAPMAYLRAPAAPALEAPAAPTAPDGWKLVPVEPTREMLDAYVREGGRFHSARADWAAMLAAAPALEAPAAPTAPWCPDVCPITGRPFFMWIEHHKSGQYVPTYGGPHDSYTLPVNGSDGSFECERYDHDRGGWLTDEIQDLGLMIVDDQSFIVAADHPRYNEVEEFANGAATFAAAKPGSMIAVPFDLIASACSAIDKKRDAPKTLAELRRYTTGDLSCAALAAAPTQQGSEASASGAKVLTDEDMEALSLTHGLSGDVEEMAIIVETMVLDRLAAAPQAPAPETVAWLNKPIKIEGGEKAGDLPPTVDFKRHAAGHEWLQAEPLVRLSDALAYAKAMAAAPQAPAAPSPRSAKELVRLADIMRDCGRLVSTSGNVERILRAAANDLAAAISAAKPTPANVAAPAAPALSAAPIPVMPRAITAGLGLDDSGEEPAYCVMVAFRQEDDARYALSILSAGLGATAAPAAGNWIAAEEVDRLVRDLDVALHGEVDAAPQASLCDIVGLAKAAAGKLGRPVLAAPAAPAVDASDDTALLDAMQRHRIALVPEFEGPWDAEIYDDDAEARHIASGMSADEFEAGMAEAVSKNGGGFDA</sequence>
<name>A0A7T2YTH8_9BURK</name>